<dbReference type="Proteomes" id="UP001620626">
    <property type="component" value="Unassembled WGS sequence"/>
</dbReference>
<keyword evidence="2" id="KW-1185">Reference proteome</keyword>
<accession>A0ABD2L6M8</accession>
<name>A0ABD2L6M8_9BILA</name>
<sequence>MEGVPDARDDSCCKSGYAWRCCSKAPPLISECQKQMQRECPKNCTWTECHESHGASPSECCTAGFKMKCCEKAPIKLNPCQQMKQACKGHFACLPFNNSKSDQCCQNGFQLKCARDQFDECWETVHYANWFPANNNCPRLKECYVRQNTLKSFQQCSRSVLDMPKTKASPDYVLNQTSCNEPLPTEPSTQTDETPIEVKPVNPLEAYRDKPYVAVLDVGNCTGIVRELCPCKIGFCVRRDGYSRTNCCPPDYDLVCCATKAKSIDEIQADNATMERLKKATGEPVFSDFTEFTTPSSAFGQQQGIYFKVMSFVGIVLWMMIARGFHSVE</sequence>
<dbReference type="EMBL" id="JBICBT010000528">
    <property type="protein sequence ID" value="KAL3110808.1"/>
    <property type="molecule type" value="Genomic_DNA"/>
</dbReference>
<protein>
    <submittedName>
        <fullName evidence="1">Uncharacterized protein</fullName>
    </submittedName>
</protein>
<evidence type="ECO:0000313" key="2">
    <source>
        <dbReference type="Proteomes" id="UP001620626"/>
    </source>
</evidence>
<reference evidence="1 2" key="1">
    <citation type="submission" date="2024-10" db="EMBL/GenBank/DDBJ databases">
        <authorList>
            <person name="Kim D."/>
        </authorList>
    </citation>
    <scope>NUCLEOTIDE SEQUENCE [LARGE SCALE GENOMIC DNA]</scope>
    <source>
        <strain evidence="1">BH-2024</strain>
    </source>
</reference>
<comment type="caution">
    <text evidence="1">The sequence shown here is derived from an EMBL/GenBank/DDBJ whole genome shotgun (WGS) entry which is preliminary data.</text>
</comment>
<proteinExistence type="predicted"/>
<gene>
    <name evidence="1" type="ORF">niasHT_014745</name>
</gene>
<evidence type="ECO:0000313" key="1">
    <source>
        <dbReference type="EMBL" id="KAL3110808.1"/>
    </source>
</evidence>
<organism evidence="1 2">
    <name type="scientific">Heterodera trifolii</name>
    <dbReference type="NCBI Taxonomy" id="157864"/>
    <lineage>
        <taxon>Eukaryota</taxon>
        <taxon>Metazoa</taxon>
        <taxon>Ecdysozoa</taxon>
        <taxon>Nematoda</taxon>
        <taxon>Chromadorea</taxon>
        <taxon>Rhabditida</taxon>
        <taxon>Tylenchina</taxon>
        <taxon>Tylenchomorpha</taxon>
        <taxon>Tylenchoidea</taxon>
        <taxon>Heteroderidae</taxon>
        <taxon>Heteroderinae</taxon>
        <taxon>Heterodera</taxon>
    </lineage>
</organism>
<dbReference type="AlphaFoldDB" id="A0ABD2L6M8"/>